<evidence type="ECO:0000256" key="1">
    <source>
        <dbReference type="ARBA" id="ARBA00022614"/>
    </source>
</evidence>
<comment type="caution">
    <text evidence="4">The sequence shown here is derived from an EMBL/GenBank/DDBJ whole genome shotgun (WGS) entry which is preliminary data.</text>
</comment>
<dbReference type="AlphaFoldDB" id="A0A367KAY1"/>
<dbReference type="Gene3D" id="3.80.10.10">
    <property type="entry name" value="Ribonuclease Inhibitor"/>
    <property type="match status" value="2"/>
</dbReference>
<dbReference type="GO" id="GO:0061499">
    <property type="term" value="C:outer plaque of mitotic spindle pole body"/>
    <property type="evidence" value="ECO:0007669"/>
    <property type="project" value="TreeGrafter"/>
</dbReference>
<dbReference type="GO" id="GO:1902412">
    <property type="term" value="P:regulation of mitotic cytokinesis"/>
    <property type="evidence" value="ECO:0007669"/>
    <property type="project" value="TreeGrafter"/>
</dbReference>
<dbReference type="GO" id="GO:0031028">
    <property type="term" value="P:septation initiation signaling"/>
    <property type="evidence" value="ECO:0007669"/>
    <property type="project" value="TreeGrafter"/>
</dbReference>
<accession>A0A367KAY1</accession>
<keyword evidence="5" id="KW-1185">Reference proteome</keyword>
<keyword evidence="1" id="KW-0433">Leucine-rich repeat</keyword>
<evidence type="ECO:0000313" key="4">
    <source>
        <dbReference type="EMBL" id="RCH99382.1"/>
    </source>
</evidence>
<name>A0A367KAY1_RHIAZ</name>
<evidence type="ECO:0000256" key="2">
    <source>
        <dbReference type="ARBA" id="ARBA00022737"/>
    </source>
</evidence>
<keyword evidence="2" id="KW-0677">Repeat</keyword>
<dbReference type="STRING" id="86630.A0A367KAY1"/>
<reference evidence="4 5" key="1">
    <citation type="journal article" date="2018" name="G3 (Bethesda)">
        <title>Phylogenetic and Phylogenomic Definition of Rhizopus Species.</title>
        <authorList>
            <person name="Gryganskyi A.P."/>
            <person name="Golan J."/>
            <person name="Dolatabadi S."/>
            <person name="Mondo S."/>
            <person name="Robb S."/>
            <person name="Idnurm A."/>
            <person name="Muszewska A."/>
            <person name="Steczkiewicz K."/>
            <person name="Masonjones S."/>
            <person name="Liao H.L."/>
            <person name="Gajdeczka M.T."/>
            <person name="Anike F."/>
            <person name="Vuek A."/>
            <person name="Anishchenko I.M."/>
            <person name="Voigt K."/>
            <person name="de Hoog G.S."/>
            <person name="Smith M.E."/>
            <person name="Heitman J."/>
            <person name="Vilgalys R."/>
            <person name="Stajich J.E."/>
        </authorList>
    </citation>
    <scope>NUCLEOTIDE SEQUENCE [LARGE SCALE GENOMIC DNA]</scope>
    <source>
        <strain evidence="4 5">CBS 357.93</strain>
    </source>
</reference>
<evidence type="ECO:0000256" key="3">
    <source>
        <dbReference type="SAM" id="MobiDB-lite"/>
    </source>
</evidence>
<dbReference type="InterPro" id="IPR052574">
    <property type="entry name" value="CDIRP"/>
</dbReference>
<dbReference type="GO" id="GO:0035591">
    <property type="term" value="F:signaling adaptor activity"/>
    <property type="evidence" value="ECO:0007669"/>
    <property type="project" value="TreeGrafter"/>
</dbReference>
<dbReference type="PANTHER" id="PTHR47566">
    <property type="match status" value="1"/>
</dbReference>
<dbReference type="PANTHER" id="PTHR47566:SF1">
    <property type="entry name" value="PROTEIN NUD1"/>
    <property type="match status" value="1"/>
</dbReference>
<dbReference type="Proteomes" id="UP000252139">
    <property type="component" value="Unassembled WGS sequence"/>
</dbReference>
<dbReference type="SMART" id="SM00369">
    <property type="entry name" value="LRR_TYP"/>
    <property type="match status" value="9"/>
</dbReference>
<organism evidence="4 5">
    <name type="scientific">Rhizopus azygosporus</name>
    <name type="common">Rhizopus microsporus var. azygosporus</name>
    <dbReference type="NCBI Taxonomy" id="86630"/>
    <lineage>
        <taxon>Eukaryota</taxon>
        <taxon>Fungi</taxon>
        <taxon>Fungi incertae sedis</taxon>
        <taxon>Mucoromycota</taxon>
        <taxon>Mucoromycotina</taxon>
        <taxon>Mucoromycetes</taxon>
        <taxon>Mucorales</taxon>
        <taxon>Mucorineae</taxon>
        <taxon>Rhizopodaceae</taxon>
        <taxon>Rhizopus</taxon>
    </lineage>
</organism>
<protein>
    <submittedName>
        <fullName evidence="4">Uncharacterized protein</fullName>
    </submittedName>
</protein>
<dbReference type="Pfam" id="PF13855">
    <property type="entry name" value="LRR_8"/>
    <property type="match status" value="1"/>
</dbReference>
<feature type="compositionally biased region" description="Low complexity" evidence="3">
    <location>
        <begin position="189"/>
        <end position="204"/>
    </location>
</feature>
<dbReference type="OrthoDB" id="7451790at2759"/>
<dbReference type="EMBL" id="PJQL01000127">
    <property type="protein sequence ID" value="RCH99382.1"/>
    <property type="molecule type" value="Genomic_DNA"/>
</dbReference>
<dbReference type="InterPro" id="IPR003591">
    <property type="entry name" value="Leu-rich_rpt_typical-subtyp"/>
</dbReference>
<evidence type="ECO:0000313" key="5">
    <source>
        <dbReference type="Proteomes" id="UP000252139"/>
    </source>
</evidence>
<feature type="compositionally biased region" description="Basic and acidic residues" evidence="3">
    <location>
        <begin position="216"/>
        <end position="229"/>
    </location>
</feature>
<gene>
    <name evidence="4" type="ORF">CU097_015004</name>
</gene>
<dbReference type="InterPro" id="IPR001611">
    <property type="entry name" value="Leu-rich_rpt"/>
</dbReference>
<sequence length="750" mass="86252">MQPEECQIVESPLSSSFEKKLALNFERFNKVPNYDIVIDEEGANSHSDNEADTIYVNHDMNNEPIIYHQSLYKNNNDDPIHSALFFPLFIMSSDPPSTRESDADRKASWQNINKGPSSPFLSNPIKAISDSKEGHNLKQYEESMMRQQPSTAGFTFDPTQIFQKAPAVQTITDNISQRAEQQQTFASFKPATSPIPSPSSSRPIKTPKRKPAIILTEHKQPPIDIHQDDSNDDDNDDNKPLTVTKEKLSNCIRVAEQEFLAGIYLEIEKNHSISECYKLKSLNLNRQGITALNNLGQCFPYLEKLKISHNELTELHGLPDSLCYLYANNNRLTSIDLNNLTRLQQLYLSYNYLSQLENLSDLKSLRVLDLGHNFIRSYSPLGKLEGIISLSLKSNDIHRLNEFQDFNQCSNLEILDLSFNRIERLESIESLTNLRELNLDHNNVKIVNLNRPMERICKLKLSYNRLKSFDISLFPDIRLLYLDDNQIERIMGAACTKRMDTFSLRDQGKTKVEMNIQHFRGIRKLYLSGSPFKSLHQMFDFYSLEYLELCAADIEELPSQFSKQVPNLGTLYLSMNRIADIRPLKKLKYLKRLVLIDNRLTSLNEVLCVVKQMKRLACLDLRQNPMCTNFYLPLNPPAVKSHSIQNNDHRIDDIPISPYIATTLDNEWAADDEAFVHSLSDHWKTRRAVYRSLFILECPRLINLDHIPIHSTEREQAPRIIQQYSFISQGRSGSSHGSDYIDNSALHYSA</sequence>
<dbReference type="SMART" id="SM00365">
    <property type="entry name" value="LRR_SD22"/>
    <property type="match status" value="7"/>
</dbReference>
<dbReference type="InterPro" id="IPR032675">
    <property type="entry name" value="LRR_dom_sf"/>
</dbReference>
<dbReference type="PROSITE" id="PS51450">
    <property type="entry name" value="LRR"/>
    <property type="match status" value="5"/>
</dbReference>
<feature type="region of interest" description="Disordered" evidence="3">
    <location>
        <begin position="178"/>
        <end position="241"/>
    </location>
</feature>
<dbReference type="SUPFAM" id="SSF52058">
    <property type="entry name" value="L domain-like"/>
    <property type="match status" value="2"/>
</dbReference>
<proteinExistence type="predicted"/>